<feature type="transmembrane region" description="Helical" evidence="1">
    <location>
        <begin position="216"/>
        <end position="247"/>
    </location>
</feature>
<proteinExistence type="predicted"/>
<evidence type="ECO:0000313" key="2">
    <source>
        <dbReference type="EMBL" id="PSL43270.1"/>
    </source>
</evidence>
<evidence type="ECO:0000256" key="1">
    <source>
        <dbReference type="SAM" id="Phobius"/>
    </source>
</evidence>
<feature type="transmembrane region" description="Helical" evidence="1">
    <location>
        <begin position="171"/>
        <end position="196"/>
    </location>
</feature>
<organism evidence="2 3">
    <name type="scientific">Salsuginibacillus halophilus</name>
    <dbReference type="NCBI Taxonomy" id="517424"/>
    <lineage>
        <taxon>Bacteria</taxon>
        <taxon>Bacillati</taxon>
        <taxon>Bacillota</taxon>
        <taxon>Bacilli</taxon>
        <taxon>Bacillales</taxon>
        <taxon>Bacillaceae</taxon>
        <taxon>Salsuginibacillus</taxon>
    </lineage>
</organism>
<dbReference type="RefSeq" id="WP_245893987.1">
    <property type="nucleotide sequence ID" value="NZ_PYAV01000011.1"/>
</dbReference>
<dbReference type="InterPro" id="IPR007354">
    <property type="entry name" value="CruF-like"/>
</dbReference>
<dbReference type="PANTHER" id="PTHR39419:SF1">
    <property type="entry name" value="SLL0814 PROTEIN"/>
    <property type="match status" value="1"/>
</dbReference>
<keyword evidence="1" id="KW-1133">Transmembrane helix</keyword>
<evidence type="ECO:0000313" key="3">
    <source>
        <dbReference type="Proteomes" id="UP000242310"/>
    </source>
</evidence>
<feature type="transmembrane region" description="Helical" evidence="1">
    <location>
        <begin position="63"/>
        <end position="84"/>
    </location>
</feature>
<feature type="transmembrane region" description="Helical" evidence="1">
    <location>
        <begin position="130"/>
        <end position="151"/>
    </location>
</feature>
<accession>A0A2P8HAN2</accession>
<dbReference type="PANTHER" id="PTHR39419">
    <property type="entry name" value="SLL0814 PROTEIN"/>
    <property type="match status" value="1"/>
</dbReference>
<reference evidence="2 3" key="1">
    <citation type="submission" date="2018-03" db="EMBL/GenBank/DDBJ databases">
        <title>Genomic Encyclopedia of Type Strains, Phase III (KMG-III): the genomes of soil and plant-associated and newly described type strains.</title>
        <authorList>
            <person name="Whitman W."/>
        </authorList>
    </citation>
    <scope>NUCLEOTIDE SEQUENCE [LARGE SCALE GENOMIC DNA]</scope>
    <source>
        <strain evidence="2 3">CGMCC 1.07653</strain>
    </source>
</reference>
<comment type="caution">
    <text evidence="2">The sequence shown here is derived from an EMBL/GenBank/DDBJ whole genome shotgun (WGS) entry which is preliminary data.</text>
</comment>
<dbReference type="Pfam" id="PF04240">
    <property type="entry name" value="Caroten_synth"/>
    <property type="match status" value="1"/>
</dbReference>
<gene>
    <name evidence="2" type="ORF">B0H94_11195</name>
</gene>
<feature type="transmembrane region" description="Helical" evidence="1">
    <location>
        <begin position="7"/>
        <end position="27"/>
    </location>
</feature>
<protein>
    <submittedName>
        <fullName evidence="2">Putative membrane protein</fullName>
    </submittedName>
</protein>
<feature type="transmembrane region" description="Helical" evidence="1">
    <location>
        <begin position="33"/>
        <end position="51"/>
    </location>
</feature>
<name>A0A2P8HAN2_9BACI</name>
<dbReference type="AlphaFoldDB" id="A0A2P8HAN2"/>
<dbReference type="EMBL" id="PYAV01000011">
    <property type="protein sequence ID" value="PSL43270.1"/>
    <property type="molecule type" value="Genomic_DNA"/>
</dbReference>
<keyword evidence="1" id="KW-0812">Transmembrane</keyword>
<feature type="transmembrane region" description="Helical" evidence="1">
    <location>
        <begin position="96"/>
        <end position="118"/>
    </location>
</feature>
<sequence length="261" mass="29545">MKLDQSIFRLFLFWYTVGVILLAFDLVPPPLEWANVVFLILCGVLGCFYLYRHYSSVRGTLAIVIIFFLSMVIEAIGVQTGLFFGNYTYASDFGPGLIGVPITIGAAWVMVLSTTHAIAKPFARQFQGRFVPFFIYIITGSLLAVGIDLVIDPVAYEMKGYWLWDDGGTYYGVPFSNFLGWWILSLVLHALLWLLLHKEPAWNERTGFWEPRTRLLFFLIMFMFTFLCVVGGLWLAAVLGTAVMAAAGMMHQFSRRQETGI</sequence>
<keyword evidence="1" id="KW-0472">Membrane</keyword>
<keyword evidence="3" id="KW-1185">Reference proteome</keyword>
<dbReference type="Proteomes" id="UP000242310">
    <property type="component" value="Unassembled WGS sequence"/>
</dbReference>